<organism evidence="1 2">
    <name type="scientific">Novosphingobium sediminicola</name>
    <dbReference type="NCBI Taxonomy" id="563162"/>
    <lineage>
        <taxon>Bacteria</taxon>
        <taxon>Pseudomonadati</taxon>
        <taxon>Pseudomonadota</taxon>
        <taxon>Alphaproteobacteria</taxon>
        <taxon>Sphingomonadales</taxon>
        <taxon>Sphingomonadaceae</taxon>
        <taxon>Novosphingobium</taxon>
    </lineage>
</organism>
<protein>
    <submittedName>
        <fullName evidence="1">D-glycerate 3-kinase</fullName>
        <ecNumber evidence="1">2.7.1.31</ecNumber>
    </submittedName>
</protein>
<dbReference type="InterPro" id="IPR027417">
    <property type="entry name" value="P-loop_NTPase"/>
</dbReference>
<keyword evidence="1" id="KW-0808">Transferase</keyword>
<reference evidence="1 2" key="1">
    <citation type="submission" date="2020-08" db="EMBL/GenBank/DDBJ databases">
        <title>Genomic Encyclopedia of Type Strains, Phase IV (KMG-IV): sequencing the most valuable type-strain genomes for metagenomic binning, comparative biology and taxonomic classification.</title>
        <authorList>
            <person name="Goeker M."/>
        </authorList>
    </citation>
    <scope>NUCLEOTIDE SEQUENCE [LARGE SCALE GENOMIC DNA]</scope>
    <source>
        <strain evidence="1 2">DSM 27057</strain>
    </source>
</reference>
<dbReference type="RefSeq" id="WP_183626196.1">
    <property type="nucleotide sequence ID" value="NZ_JACIDX010000009.1"/>
</dbReference>
<dbReference type="Proteomes" id="UP000548867">
    <property type="component" value="Unassembled WGS sequence"/>
</dbReference>
<proteinExistence type="predicted"/>
<dbReference type="GO" id="GO:0008887">
    <property type="term" value="F:glycerate kinase activity"/>
    <property type="evidence" value="ECO:0007669"/>
    <property type="project" value="UniProtKB-EC"/>
</dbReference>
<keyword evidence="2" id="KW-1185">Reference proteome</keyword>
<gene>
    <name evidence="1" type="ORF">GGR38_002649</name>
</gene>
<dbReference type="AlphaFoldDB" id="A0A7W6G6U0"/>
<name>A0A7W6G6U0_9SPHN</name>
<evidence type="ECO:0000313" key="1">
    <source>
        <dbReference type="EMBL" id="MBB3955693.1"/>
    </source>
</evidence>
<evidence type="ECO:0000313" key="2">
    <source>
        <dbReference type="Proteomes" id="UP000548867"/>
    </source>
</evidence>
<accession>A0A7W6G6U0</accession>
<comment type="caution">
    <text evidence="1">The sequence shown here is derived from an EMBL/GenBank/DDBJ whole genome shotgun (WGS) entry which is preliminary data.</text>
</comment>
<dbReference type="Gene3D" id="3.40.50.300">
    <property type="entry name" value="P-loop containing nucleotide triphosphate hydrolases"/>
    <property type="match status" value="1"/>
</dbReference>
<keyword evidence="1" id="KW-0418">Kinase</keyword>
<dbReference type="SUPFAM" id="SSF52540">
    <property type="entry name" value="P-loop containing nucleoside triphosphate hydrolases"/>
    <property type="match status" value="1"/>
</dbReference>
<dbReference type="EMBL" id="JACIDX010000009">
    <property type="protein sequence ID" value="MBB3955693.1"/>
    <property type="molecule type" value="Genomic_DNA"/>
</dbReference>
<sequence>MSDLTSRLIVDERLPDTYGETVDRWWRPLARKIADWHRMTHAPIVVGVNGAQGSGKSTLCRFLQEALLPELGLTAVTLSLDDLYLPLAERQRMAQEVHPLFRTRGVPGTHDVAMGMALIDSLRAGARVLIPRFSKSADDRMPPQNWVECSVRPDVILFEGWCVGARLQDHSSLTAPINALEAQEDPQGIWRSHVNDALRTDYARWFSAIDHMVMLKPPSFDHVLANRILQEHKLREARPDSPAAMDDDAVKRFVSHYERLTRHMLIDLSPRVDVLIELDARQNPVHSRGLLF</sequence>
<dbReference type="EC" id="2.7.1.31" evidence="1"/>